<dbReference type="InterPro" id="IPR003018">
    <property type="entry name" value="GAF"/>
</dbReference>
<dbReference type="InterPro" id="IPR001932">
    <property type="entry name" value="PPM-type_phosphatase-like_dom"/>
</dbReference>
<protein>
    <submittedName>
        <fullName evidence="2">SpoIIE family protein phosphatase</fullName>
    </submittedName>
</protein>
<evidence type="ECO:0000313" key="3">
    <source>
        <dbReference type="Proteomes" id="UP000683575"/>
    </source>
</evidence>
<dbReference type="PANTHER" id="PTHR43102:SF2">
    <property type="entry name" value="GAF DOMAIN-CONTAINING PROTEIN"/>
    <property type="match status" value="1"/>
</dbReference>
<feature type="domain" description="PPM-type phosphatase" evidence="1">
    <location>
        <begin position="186"/>
        <end position="386"/>
    </location>
</feature>
<reference evidence="2" key="1">
    <citation type="submission" date="2021-06" db="EMBL/GenBank/DDBJ databases">
        <title>Complete genome sequence of Nocardioides sp. G188.</title>
        <authorList>
            <person name="Im W.-T."/>
        </authorList>
    </citation>
    <scope>NUCLEOTIDE SEQUENCE</scope>
    <source>
        <strain evidence="2">G188</strain>
    </source>
</reference>
<dbReference type="Proteomes" id="UP000683575">
    <property type="component" value="Chromosome"/>
</dbReference>
<dbReference type="KEGG" id="nps:KRR39_23655"/>
<dbReference type="PANTHER" id="PTHR43102">
    <property type="entry name" value="SLR1143 PROTEIN"/>
    <property type="match status" value="1"/>
</dbReference>
<accession>A0A975Y0A4</accession>
<sequence length="390" mass="42160">MVALTEETRLRALAALNLLDTPREERFDRLVRLTRRMFDVPMAMVSLIDEHRQWNKAEVGIGNRDDVPRSASMCDHAIRGEGALVVTDPVHDPRFASYPGVTAEGGVRFYAGQPLHAPGGARVGSLCIVDTRPRTLDDNQLAILRELADFVETELARTDELDRAGELQRTLLPRRTPHLPGYDVAGVCLPASAVGGDFFDWHLLGDDFQVVIADVMGKGIPAAIIGASVRSVLRGASRFNDVETAVNRAAAALESDLFDTSTFVTLLAARLDPASGTLTYVDAGHGIAGIVTRAGEAHQFESDGLPLGAPAWEPWRADRVVLEPGDTFIALSDGLLDLFDTIEDAREAARETVASCSTAQEVVDIVAAYARDHHATDDVTAVVVRRHDVA</sequence>
<dbReference type="AlphaFoldDB" id="A0A975Y0A4"/>
<gene>
    <name evidence="2" type="ORF">KRR39_23655</name>
</gene>
<name>A0A975Y0A4_9ACTN</name>
<keyword evidence="3" id="KW-1185">Reference proteome</keyword>
<dbReference type="SMART" id="SM00331">
    <property type="entry name" value="PP2C_SIG"/>
    <property type="match status" value="1"/>
</dbReference>
<dbReference type="SMART" id="SM00065">
    <property type="entry name" value="GAF"/>
    <property type="match status" value="1"/>
</dbReference>
<dbReference type="RefSeq" id="WP_216939780.1">
    <property type="nucleotide sequence ID" value="NZ_CP077062.1"/>
</dbReference>
<evidence type="ECO:0000313" key="2">
    <source>
        <dbReference type="EMBL" id="QWZ08271.1"/>
    </source>
</evidence>
<dbReference type="Pfam" id="PF01590">
    <property type="entry name" value="GAF"/>
    <property type="match status" value="1"/>
</dbReference>
<dbReference type="Pfam" id="PF07228">
    <property type="entry name" value="SpoIIE"/>
    <property type="match status" value="1"/>
</dbReference>
<dbReference type="EMBL" id="CP077062">
    <property type="protein sequence ID" value="QWZ08271.1"/>
    <property type="molecule type" value="Genomic_DNA"/>
</dbReference>
<evidence type="ECO:0000259" key="1">
    <source>
        <dbReference type="PROSITE" id="PS51746"/>
    </source>
</evidence>
<organism evidence="2 3">
    <name type="scientific">Nocardioides panacis</name>
    <dbReference type="NCBI Taxonomy" id="2849501"/>
    <lineage>
        <taxon>Bacteria</taxon>
        <taxon>Bacillati</taxon>
        <taxon>Actinomycetota</taxon>
        <taxon>Actinomycetes</taxon>
        <taxon>Propionibacteriales</taxon>
        <taxon>Nocardioidaceae</taxon>
        <taxon>Nocardioides</taxon>
    </lineage>
</organism>
<dbReference type="PROSITE" id="PS51746">
    <property type="entry name" value="PPM_2"/>
    <property type="match status" value="1"/>
</dbReference>
<proteinExistence type="predicted"/>